<feature type="domain" description="Protein kinase" evidence="13">
    <location>
        <begin position="362"/>
        <end position="648"/>
    </location>
</feature>
<dbReference type="SUPFAM" id="SSF54106">
    <property type="entry name" value="LysM domain"/>
    <property type="match status" value="1"/>
</dbReference>
<name>A0AAP0MRI2_9ROSI</name>
<dbReference type="PROSITE" id="PS50011">
    <property type="entry name" value="PROTEIN_KINASE_DOM"/>
    <property type="match status" value="1"/>
</dbReference>
<dbReference type="GO" id="GO:0005524">
    <property type="term" value="F:ATP binding"/>
    <property type="evidence" value="ECO:0007669"/>
    <property type="project" value="UniProtKB-KW"/>
</dbReference>
<dbReference type="InterPro" id="IPR018392">
    <property type="entry name" value="LysM"/>
</dbReference>
<dbReference type="FunFam" id="1.10.510.10:FF:000468">
    <property type="entry name" value="PTI1-like tyrosine-protein kinase 3"/>
    <property type="match status" value="1"/>
</dbReference>
<dbReference type="PANTHER" id="PTHR45927:SF6">
    <property type="entry name" value="PROTEIN LYK5"/>
    <property type="match status" value="1"/>
</dbReference>
<feature type="domain" description="LysM" evidence="14">
    <location>
        <begin position="196"/>
        <end position="240"/>
    </location>
</feature>
<feature type="chain" id="PRO_5042944299" evidence="12">
    <location>
        <begin position="27"/>
        <end position="684"/>
    </location>
</feature>
<feature type="compositionally biased region" description="Low complexity" evidence="10">
    <location>
        <begin position="262"/>
        <end position="272"/>
    </location>
</feature>
<feature type="signal peptide" evidence="12">
    <location>
        <begin position="1"/>
        <end position="26"/>
    </location>
</feature>
<evidence type="ECO:0000256" key="10">
    <source>
        <dbReference type="SAM" id="MobiDB-lite"/>
    </source>
</evidence>
<keyword evidence="8 11" id="KW-0472">Membrane</keyword>
<keyword evidence="3 11" id="KW-0812">Transmembrane</keyword>
<evidence type="ECO:0000256" key="3">
    <source>
        <dbReference type="ARBA" id="ARBA00022692"/>
    </source>
</evidence>
<organism evidence="15 16">
    <name type="scientific">Citrus x changshan-huyou</name>
    <dbReference type="NCBI Taxonomy" id="2935761"/>
    <lineage>
        <taxon>Eukaryota</taxon>
        <taxon>Viridiplantae</taxon>
        <taxon>Streptophyta</taxon>
        <taxon>Embryophyta</taxon>
        <taxon>Tracheophyta</taxon>
        <taxon>Spermatophyta</taxon>
        <taxon>Magnoliopsida</taxon>
        <taxon>eudicotyledons</taxon>
        <taxon>Gunneridae</taxon>
        <taxon>Pentapetalae</taxon>
        <taxon>rosids</taxon>
        <taxon>malvids</taxon>
        <taxon>Sapindales</taxon>
        <taxon>Rutaceae</taxon>
        <taxon>Aurantioideae</taxon>
        <taxon>Citrus</taxon>
    </lineage>
</organism>
<keyword evidence="4 12" id="KW-0732">Signal</keyword>
<dbReference type="EMBL" id="JBCGBO010000003">
    <property type="protein sequence ID" value="KAK9217043.1"/>
    <property type="molecule type" value="Genomic_DNA"/>
</dbReference>
<dbReference type="AlphaFoldDB" id="A0AAP0MRI2"/>
<dbReference type="Pfam" id="PF00069">
    <property type="entry name" value="Pkinase"/>
    <property type="match status" value="1"/>
</dbReference>
<dbReference type="Gene3D" id="1.10.510.10">
    <property type="entry name" value="Transferase(Phosphotransferase) domain 1"/>
    <property type="match status" value="1"/>
</dbReference>
<evidence type="ECO:0000259" key="14">
    <source>
        <dbReference type="PROSITE" id="PS51782"/>
    </source>
</evidence>
<evidence type="ECO:0000256" key="7">
    <source>
        <dbReference type="ARBA" id="ARBA00022989"/>
    </source>
</evidence>
<keyword evidence="16" id="KW-1185">Reference proteome</keyword>
<dbReference type="InterPro" id="IPR056561">
    <property type="entry name" value="NFP_LYK_LysM1"/>
</dbReference>
<accession>A0AAP0MRI2</accession>
<dbReference type="SUPFAM" id="SSF56112">
    <property type="entry name" value="Protein kinase-like (PK-like)"/>
    <property type="match status" value="1"/>
</dbReference>
<evidence type="ECO:0000256" key="5">
    <source>
        <dbReference type="ARBA" id="ARBA00022741"/>
    </source>
</evidence>
<evidence type="ECO:0000256" key="6">
    <source>
        <dbReference type="ARBA" id="ARBA00022840"/>
    </source>
</evidence>
<dbReference type="SMART" id="SM00257">
    <property type="entry name" value="LysM"/>
    <property type="match status" value="1"/>
</dbReference>
<comment type="caution">
    <text evidence="15">The sequence shown here is derived from an EMBL/GenBank/DDBJ whole genome shotgun (WGS) entry which is preliminary data.</text>
</comment>
<dbReference type="GO" id="GO:0045087">
    <property type="term" value="P:innate immune response"/>
    <property type="evidence" value="ECO:0007669"/>
    <property type="project" value="UniProtKB-ARBA"/>
</dbReference>
<evidence type="ECO:0000313" key="16">
    <source>
        <dbReference type="Proteomes" id="UP001428341"/>
    </source>
</evidence>
<keyword evidence="5" id="KW-0547">Nucleotide-binding</keyword>
<dbReference type="InterPro" id="IPR056562">
    <property type="entry name" value="LysM2_CERK1_LYK3_4_5"/>
</dbReference>
<gene>
    <name evidence="15" type="ORF">WN944_009055</name>
</gene>
<dbReference type="GO" id="GO:0005886">
    <property type="term" value="C:plasma membrane"/>
    <property type="evidence" value="ECO:0007669"/>
    <property type="project" value="UniProtKB-SubCell"/>
</dbReference>
<dbReference type="Pfam" id="PF23472">
    <property type="entry name" value="LysM2_CERK1_LYK3_4_5"/>
    <property type="match status" value="1"/>
</dbReference>
<proteinExistence type="predicted"/>
<reference evidence="15 16" key="1">
    <citation type="submission" date="2024-05" db="EMBL/GenBank/DDBJ databases">
        <title>Haplotype-resolved chromosome-level genome assembly of Huyou (Citrus changshanensis).</title>
        <authorList>
            <person name="Miao C."/>
            <person name="Chen W."/>
            <person name="Wu Y."/>
            <person name="Wang L."/>
            <person name="Zhao S."/>
            <person name="Grierson D."/>
            <person name="Xu C."/>
            <person name="Chen K."/>
        </authorList>
    </citation>
    <scope>NUCLEOTIDE SEQUENCE [LARGE SCALE GENOMIC DNA]</scope>
    <source>
        <strain evidence="15">01-14</strain>
        <tissue evidence="15">Leaf</tissue>
    </source>
</reference>
<dbReference type="InterPro" id="IPR056563">
    <property type="entry name" value="LysM3_LYK4_5"/>
</dbReference>
<dbReference type="GO" id="GO:0004672">
    <property type="term" value="F:protein kinase activity"/>
    <property type="evidence" value="ECO:0007669"/>
    <property type="project" value="InterPro"/>
</dbReference>
<dbReference type="InterPro" id="IPR036779">
    <property type="entry name" value="LysM_dom_sf"/>
</dbReference>
<dbReference type="PANTHER" id="PTHR45927">
    <property type="entry name" value="LYSM-DOMAIN RECEPTOR-LIKE KINASE-RELATED"/>
    <property type="match status" value="1"/>
</dbReference>
<evidence type="ECO:0000256" key="4">
    <source>
        <dbReference type="ARBA" id="ARBA00022729"/>
    </source>
</evidence>
<dbReference type="Gene3D" id="3.10.350.10">
    <property type="entry name" value="LysM domain"/>
    <property type="match status" value="1"/>
</dbReference>
<dbReference type="InterPro" id="IPR011009">
    <property type="entry name" value="Kinase-like_dom_sf"/>
</dbReference>
<dbReference type="Pfam" id="PF23446">
    <property type="entry name" value="LysM1_NFP_LYK"/>
    <property type="match status" value="1"/>
</dbReference>
<dbReference type="InterPro" id="IPR052611">
    <property type="entry name" value="Plant_RLK_LysM"/>
</dbReference>
<keyword evidence="6" id="KW-0067">ATP-binding</keyword>
<protein>
    <submittedName>
        <fullName evidence="15">Uncharacterized protein</fullName>
    </submittedName>
</protein>
<dbReference type="Proteomes" id="UP001428341">
    <property type="component" value="Unassembled WGS sequence"/>
</dbReference>
<feature type="region of interest" description="Disordered" evidence="10">
    <location>
        <begin position="249"/>
        <end position="272"/>
    </location>
</feature>
<feature type="transmembrane region" description="Helical" evidence="11">
    <location>
        <begin position="278"/>
        <end position="304"/>
    </location>
</feature>
<keyword evidence="2" id="KW-1003">Cell membrane</keyword>
<keyword evidence="9" id="KW-1015">Disulfide bond</keyword>
<dbReference type="InterPro" id="IPR000719">
    <property type="entry name" value="Prot_kinase_dom"/>
</dbReference>
<keyword evidence="7 11" id="KW-1133">Transmembrane helix</keyword>
<dbReference type="PROSITE" id="PS51782">
    <property type="entry name" value="LYSM"/>
    <property type="match status" value="1"/>
</dbReference>
<sequence length="684" mass="75826">MSAKFCRCWLVQVEVVVLVLVWSIQGQQTYVDNHQLACYDPRYNNITRGFDCNGLYPSCQAYLTFRSKPSYNTPVSIDYLFKTSHPNLIASINNITNVTATLPTDTPVLIPVNCSCSGGGDGDYYQFNTTYTIQNHAETYFTVANNTYQGLTTCQAMMSQNPVDSRNLTVGLDLFVPLRCACPSRDQAASGFNYLLTYIVTWGDSISAIAQLFNVDERSVLDANKLSQDDLIFPFTPILVPLKTAPTKIQLPVPSPPPPSPHTTLTPPSHSSTSSKKWVFIGAGIGAFLLLLVATLFAFLFCLYRRRRNSKKNPTPVLTPARVPPPKTPLDCADYSLFPQDSNSLSHPQGFRSAVESLTLYKFQDLKIATGSFSEENRIQGSVYQGSFKGDDAAIKVMKGDVSSEINILKKINHSNIIRLSGFCVHEGNTYLVYEFADNGALSDWLHSNKYQTSDNLTWKQRVQIAYDVANALNYLHKYTNPPYVHKNLKTSNILLDTNLRAKITNFGLARSAESDEHEQGGYGLQLTRHVVGTYGYMAPEYIENGVITPKLDVFAFGVVVLELLSGREAVTGDQNCGAELLYASISRVLEESNVREKLRGFIDPSLKNEYPLDLAFSMAQLAKNCTAHDLNARPSISEVFVTLSKILSSSSDWDPSDELNNSRMSKAYDDTGIVPLIASGDCW</sequence>
<evidence type="ECO:0000256" key="9">
    <source>
        <dbReference type="ARBA" id="ARBA00023157"/>
    </source>
</evidence>
<evidence type="ECO:0000256" key="11">
    <source>
        <dbReference type="SAM" id="Phobius"/>
    </source>
</evidence>
<evidence type="ECO:0000259" key="13">
    <source>
        <dbReference type="PROSITE" id="PS50011"/>
    </source>
</evidence>
<dbReference type="CDD" id="cd00118">
    <property type="entry name" value="LysM"/>
    <property type="match status" value="1"/>
</dbReference>
<evidence type="ECO:0000256" key="12">
    <source>
        <dbReference type="SAM" id="SignalP"/>
    </source>
</evidence>
<comment type="subcellular location">
    <subcellularLocation>
        <location evidence="1">Cell membrane</location>
        <topology evidence="1">Single-pass membrane protein</topology>
    </subcellularLocation>
</comment>
<evidence type="ECO:0000256" key="1">
    <source>
        <dbReference type="ARBA" id="ARBA00004162"/>
    </source>
</evidence>
<evidence type="ECO:0000313" key="15">
    <source>
        <dbReference type="EMBL" id="KAK9217043.1"/>
    </source>
</evidence>
<evidence type="ECO:0000256" key="2">
    <source>
        <dbReference type="ARBA" id="ARBA00022475"/>
    </source>
</evidence>
<dbReference type="Gene3D" id="3.30.200.20">
    <property type="entry name" value="Phosphorylase Kinase, domain 1"/>
    <property type="match status" value="1"/>
</dbReference>
<dbReference type="Pfam" id="PF23473">
    <property type="entry name" value="LysM3_LYK4_5"/>
    <property type="match status" value="1"/>
</dbReference>
<evidence type="ECO:0000256" key="8">
    <source>
        <dbReference type="ARBA" id="ARBA00023136"/>
    </source>
</evidence>